<keyword evidence="1" id="KW-0812">Transmembrane</keyword>
<accession>A0A7D7QQV5</accession>
<proteinExistence type="predicted"/>
<gene>
    <name evidence="2" type="ORF">HUN01_29880</name>
</gene>
<sequence length="492" mass="57330">MLELKNKLFKITIPFLSFYIFSVVSIITGGYIVKIHREIEEYKQIGLWYENLDIGTQYTNNISNFVKDVKDKLKENAQDFKNPESKKLSQGIEKQISFDQNFPNEGSVKWKIGKTKEAVRVHYAYTALNDFNGGQQSSESREKQKEESVNDKVFLYFTQTMISEIKKYLDNMVTANEVQNSHTFTKVVMNYLTGKDNYSNIIPDLRINNVYITNTATGFMLSYPFTDDKYKPNIILRDRPWHKAANNTYYSSYKETDGTLGLTGIYIDINDEKNSNAIRTLWYKFKTNDEKEYILCVDLFFDKSSNLSKEINLLDLDLLEQSIRSGINLKEGDNSWMYLLGINFIMALLLTLIYEFKVKDIILRISKRYPNDLVKIKLQLDRKHYASKDEGEIKFTIQGETKEINKSEQSMEAKWFLNIQNIQVGVNNNQSHTKQEEATSRYEFINEYDLNMSQSKPEMLNADTKLYIDSYTNSKKAKLVNITSSPQTNEHS</sequence>
<keyword evidence="1" id="KW-0472">Membrane</keyword>
<dbReference type="KEGG" id="ned:HUN01_29880"/>
<keyword evidence="1" id="KW-1133">Transmembrane helix</keyword>
<feature type="transmembrane region" description="Helical" evidence="1">
    <location>
        <begin position="12"/>
        <end position="33"/>
    </location>
</feature>
<dbReference type="EMBL" id="CP054698">
    <property type="protein sequence ID" value="QMS91605.1"/>
    <property type="molecule type" value="Genomic_DNA"/>
</dbReference>
<reference evidence="3" key="1">
    <citation type="submission" date="2020-06" db="EMBL/GenBank/DDBJ databases">
        <title>Nostoc edaphicum CCNP1411 genome.</title>
        <authorList>
            <person name="Fidor A."/>
            <person name="Grabski M."/>
            <person name="Gawor J."/>
            <person name="Gromadka R."/>
            <person name="Wegrzyn G."/>
            <person name="Mazur-Marzec H."/>
        </authorList>
    </citation>
    <scope>NUCLEOTIDE SEQUENCE [LARGE SCALE GENOMIC DNA]</scope>
    <source>
        <strain evidence="3">CCNP1411</strain>
    </source>
</reference>
<evidence type="ECO:0000313" key="3">
    <source>
        <dbReference type="Proteomes" id="UP000514713"/>
    </source>
</evidence>
<evidence type="ECO:0000256" key="1">
    <source>
        <dbReference type="SAM" id="Phobius"/>
    </source>
</evidence>
<protein>
    <submittedName>
        <fullName evidence="2">Uncharacterized protein</fullName>
    </submittedName>
</protein>
<name>A0A7D7QQV5_9NOSO</name>
<evidence type="ECO:0000313" key="2">
    <source>
        <dbReference type="EMBL" id="QMS91605.1"/>
    </source>
</evidence>
<feature type="transmembrane region" description="Helical" evidence="1">
    <location>
        <begin position="336"/>
        <end position="354"/>
    </location>
</feature>
<dbReference type="Proteomes" id="UP000514713">
    <property type="component" value="Chromosome"/>
</dbReference>
<dbReference type="AlphaFoldDB" id="A0A7D7QQV5"/>
<keyword evidence="3" id="KW-1185">Reference proteome</keyword>
<organism evidence="2 3">
    <name type="scientific">Nostoc edaphicum CCNP1411</name>
    <dbReference type="NCBI Taxonomy" id="1472755"/>
    <lineage>
        <taxon>Bacteria</taxon>
        <taxon>Bacillati</taxon>
        <taxon>Cyanobacteriota</taxon>
        <taxon>Cyanophyceae</taxon>
        <taxon>Nostocales</taxon>
        <taxon>Nostocaceae</taxon>
        <taxon>Nostoc</taxon>
    </lineage>
</organism>
<dbReference type="RefSeq" id="WP_181929207.1">
    <property type="nucleotide sequence ID" value="NZ_CP054698.1"/>
</dbReference>